<organism evidence="1 2">
    <name type="scientific">Stichopus japonicus</name>
    <name type="common">Sea cucumber</name>
    <dbReference type="NCBI Taxonomy" id="307972"/>
    <lineage>
        <taxon>Eukaryota</taxon>
        <taxon>Metazoa</taxon>
        <taxon>Echinodermata</taxon>
        <taxon>Eleutherozoa</taxon>
        <taxon>Echinozoa</taxon>
        <taxon>Holothuroidea</taxon>
        <taxon>Aspidochirotacea</taxon>
        <taxon>Aspidochirotida</taxon>
        <taxon>Stichopodidae</taxon>
        <taxon>Apostichopus</taxon>
    </lineage>
</organism>
<sequence>MLPLLLTAVNDGKLTIEDIVARLYTNPRHIFSLPEQPNTYIEVDMDQTWVIPQAMTHTKSKWTPFAGRKVKGAVKRVVLRGEVAYIDGQVLVPAGFGQDVRTKPDGVPFPVPAPLSVQVLSSPHCTHHQRQPLLHRLLQPHPTKSAW</sequence>
<name>A0A2G8JC42_STIJA</name>
<protein>
    <submittedName>
        <fullName evidence="1">Putative CAD protein</fullName>
    </submittedName>
</protein>
<evidence type="ECO:0000313" key="2">
    <source>
        <dbReference type="Proteomes" id="UP000230750"/>
    </source>
</evidence>
<dbReference type="EMBL" id="MRZV01002628">
    <property type="protein sequence ID" value="PIK33310.1"/>
    <property type="molecule type" value="Genomic_DNA"/>
</dbReference>
<dbReference type="STRING" id="307972.A0A2G8JC42"/>
<gene>
    <name evidence="1" type="ORF">BSL78_29874</name>
</gene>
<evidence type="ECO:0000313" key="1">
    <source>
        <dbReference type="EMBL" id="PIK33310.1"/>
    </source>
</evidence>
<accession>A0A2G8JC42</accession>
<dbReference type="Gene3D" id="3.20.20.140">
    <property type="entry name" value="Metal-dependent hydrolases"/>
    <property type="match status" value="1"/>
</dbReference>
<keyword evidence="2" id="KW-1185">Reference proteome</keyword>
<dbReference type="OrthoDB" id="434at2759"/>
<dbReference type="InterPro" id="IPR011059">
    <property type="entry name" value="Metal-dep_hydrolase_composite"/>
</dbReference>
<proteinExistence type="predicted"/>
<dbReference type="Proteomes" id="UP000230750">
    <property type="component" value="Unassembled WGS sequence"/>
</dbReference>
<reference evidence="1 2" key="1">
    <citation type="journal article" date="2017" name="PLoS Biol.">
        <title>The sea cucumber genome provides insights into morphological evolution and visceral regeneration.</title>
        <authorList>
            <person name="Zhang X."/>
            <person name="Sun L."/>
            <person name="Yuan J."/>
            <person name="Sun Y."/>
            <person name="Gao Y."/>
            <person name="Zhang L."/>
            <person name="Li S."/>
            <person name="Dai H."/>
            <person name="Hamel J.F."/>
            <person name="Liu C."/>
            <person name="Yu Y."/>
            <person name="Liu S."/>
            <person name="Lin W."/>
            <person name="Guo K."/>
            <person name="Jin S."/>
            <person name="Xu P."/>
            <person name="Storey K.B."/>
            <person name="Huan P."/>
            <person name="Zhang T."/>
            <person name="Zhou Y."/>
            <person name="Zhang J."/>
            <person name="Lin C."/>
            <person name="Li X."/>
            <person name="Xing L."/>
            <person name="Huo D."/>
            <person name="Sun M."/>
            <person name="Wang L."/>
            <person name="Mercier A."/>
            <person name="Li F."/>
            <person name="Yang H."/>
            <person name="Xiang J."/>
        </authorList>
    </citation>
    <scope>NUCLEOTIDE SEQUENCE [LARGE SCALE GENOMIC DNA]</scope>
    <source>
        <strain evidence="1">Shaxun</strain>
        <tissue evidence="1">Muscle</tissue>
    </source>
</reference>
<dbReference type="AlphaFoldDB" id="A0A2G8JC42"/>
<dbReference type="SUPFAM" id="SSF51338">
    <property type="entry name" value="Composite domain of metallo-dependent hydrolases"/>
    <property type="match status" value="1"/>
</dbReference>
<comment type="caution">
    <text evidence="1">The sequence shown here is derived from an EMBL/GenBank/DDBJ whole genome shotgun (WGS) entry which is preliminary data.</text>
</comment>
<dbReference type="GO" id="GO:0016810">
    <property type="term" value="F:hydrolase activity, acting on carbon-nitrogen (but not peptide) bonds"/>
    <property type="evidence" value="ECO:0007669"/>
    <property type="project" value="InterPro"/>
</dbReference>